<keyword evidence="1" id="KW-0813">Transport</keyword>
<dbReference type="GO" id="GO:0016887">
    <property type="term" value="F:ATP hydrolysis activity"/>
    <property type="evidence" value="ECO:0007669"/>
    <property type="project" value="InterPro"/>
</dbReference>
<evidence type="ECO:0000256" key="2">
    <source>
        <dbReference type="ARBA" id="ARBA00022741"/>
    </source>
</evidence>
<name>A0A3N1MF64_9PROT</name>
<evidence type="ECO:0000313" key="6">
    <source>
        <dbReference type="Proteomes" id="UP000278222"/>
    </source>
</evidence>
<dbReference type="PANTHER" id="PTHR42781:SF4">
    <property type="entry name" value="SPERMIDINE_PUTRESCINE IMPORT ATP-BINDING PROTEIN POTA"/>
    <property type="match status" value="1"/>
</dbReference>
<dbReference type="InterPro" id="IPR027417">
    <property type="entry name" value="P-loop_NTPase"/>
</dbReference>
<organism evidence="5 6">
    <name type="scientific">Stella humosa</name>
    <dbReference type="NCBI Taxonomy" id="94"/>
    <lineage>
        <taxon>Bacteria</taxon>
        <taxon>Pseudomonadati</taxon>
        <taxon>Pseudomonadota</taxon>
        <taxon>Alphaproteobacteria</taxon>
        <taxon>Rhodospirillales</taxon>
        <taxon>Stellaceae</taxon>
        <taxon>Stella</taxon>
    </lineage>
</organism>
<dbReference type="Gene3D" id="2.40.50.100">
    <property type="match status" value="1"/>
</dbReference>
<dbReference type="Pfam" id="PF00005">
    <property type="entry name" value="ABC_tran"/>
    <property type="match status" value="1"/>
</dbReference>
<dbReference type="GO" id="GO:0022857">
    <property type="term" value="F:transmembrane transporter activity"/>
    <property type="evidence" value="ECO:0007669"/>
    <property type="project" value="InterPro"/>
</dbReference>
<dbReference type="PROSITE" id="PS50893">
    <property type="entry name" value="ABC_TRANSPORTER_2"/>
    <property type="match status" value="1"/>
</dbReference>
<dbReference type="GO" id="GO:0015697">
    <property type="term" value="P:quaternary ammonium group transport"/>
    <property type="evidence" value="ECO:0007669"/>
    <property type="project" value="UniProtKB-ARBA"/>
</dbReference>
<gene>
    <name evidence="5" type="ORF">EDC65_0535</name>
</gene>
<protein>
    <submittedName>
        <fullName evidence="5">Iron(III) transport system ATP-binding protein</fullName>
    </submittedName>
</protein>
<dbReference type="InterPro" id="IPR013611">
    <property type="entry name" value="Transp-assoc_OB_typ2"/>
</dbReference>
<keyword evidence="3 5" id="KW-0067">ATP-binding</keyword>
<dbReference type="GO" id="GO:0043190">
    <property type="term" value="C:ATP-binding cassette (ABC) transporter complex"/>
    <property type="evidence" value="ECO:0007669"/>
    <property type="project" value="InterPro"/>
</dbReference>
<dbReference type="Pfam" id="PF08402">
    <property type="entry name" value="TOBE_2"/>
    <property type="match status" value="1"/>
</dbReference>
<dbReference type="InterPro" id="IPR050093">
    <property type="entry name" value="ABC_SmlMolc_Importer"/>
</dbReference>
<dbReference type="Gene3D" id="3.40.50.300">
    <property type="entry name" value="P-loop containing nucleotide triphosphate hydrolases"/>
    <property type="match status" value="1"/>
</dbReference>
<dbReference type="SUPFAM" id="SSF50331">
    <property type="entry name" value="MOP-like"/>
    <property type="match status" value="1"/>
</dbReference>
<comment type="caution">
    <text evidence="5">The sequence shown here is derived from an EMBL/GenBank/DDBJ whole genome shotgun (WGS) entry which is preliminary data.</text>
</comment>
<evidence type="ECO:0000259" key="4">
    <source>
        <dbReference type="PROSITE" id="PS50893"/>
    </source>
</evidence>
<reference evidence="5 6" key="1">
    <citation type="submission" date="2018-11" db="EMBL/GenBank/DDBJ databases">
        <title>Genomic Encyclopedia of Type Strains, Phase IV (KMG-IV): sequencing the most valuable type-strain genomes for metagenomic binning, comparative biology and taxonomic classification.</title>
        <authorList>
            <person name="Goeker M."/>
        </authorList>
    </citation>
    <scope>NUCLEOTIDE SEQUENCE [LARGE SCALE GENOMIC DNA]</scope>
    <source>
        <strain evidence="5 6">DSM 5900</strain>
    </source>
</reference>
<dbReference type="GO" id="GO:0005524">
    <property type="term" value="F:ATP binding"/>
    <property type="evidence" value="ECO:0007669"/>
    <property type="project" value="UniProtKB-KW"/>
</dbReference>
<dbReference type="FunFam" id="3.40.50.300:FF:000425">
    <property type="entry name" value="Probable ABC transporter, ATP-binding subunit"/>
    <property type="match status" value="1"/>
</dbReference>
<evidence type="ECO:0000256" key="1">
    <source>
        <dbReference type="ARBA" id="ARBA00022448"/>
    </source>
</evidence>
<evidence type="ECO:0000256" key="3">
    <source>
        <dbReference type="ARBA" id="ARBA00022840"/>
    </source>
</evidence>
<dbReference type="InterPro" id="IPR003439">
    <property type="entry name" value="ABC_transporter-like_ATP-bd"/>
</dbReference>
<dbReference type="AlphaFoldDB" id="A0A3N1MF64"/>
<dbReference type="InterPro" id="IPR008995">
    <property type="entry name" value="Mo/tungstate-bd_C_term_dom"/>
</dbReference>
<sequence>MSADLTVEELEKSFAPGIRPAVDRVSFHVPAGEIVVLLGPSGCGKTTTLRMVAGLERPTGGMISIGGRVVARAATGELVSAQHREVGMVFQSYAVWPHMTVQENVAYPLRHRKVSRADIRTKVAEALQLVGLEDYASRSVTALSGGQMQRVALARALVYRPQLLLLDEPLSNLDAKLRLRLRDDLRRIIKEAGVTALYVTHDQAEAVVLGDRIGVMRDGHLLQMTDPVTLYNRPADLFVANFTGASNMLDGRIGSDGRSVELAGGARLAAELPEGATPGVPAVIAIRPENLMLAPPGSEGTGLHGRIVTETFHGTQTIYRVEAMGSILEAVEMGTVPRFAPGADVTVQVPASACRVFVGKAADRTGIDAEARVEH</sequence>
<dbReference type="RefSeq" id="WP_123688126.1">
    <property type="nucleotide sequence ID" value="NZ_AP019700.1"/>
</dbReference>
<keyword evidence="6" id="KW-1185">Reference proteome</keyword>
<dbReference type="SUPFAM" id="SSF52540">
    <property type="entry name" value="P-loop containing nucleoside triphosphate hydrolases"/>
    <property type="match status" value="1"/>
</dbReference>
<dbReference type="EMBL" id="RJKX01000011">
    <property type="protein sequence ID" value="ROQ01357.1"/>
    <property type="molecule type" value="Genomic_DNA"/>
</dbReference>
<dbReference type="Proteomes" id="UP000278222">
    <property type="component" value="Unassembled WGS sequence"/>
</dbReference>
<proteinExistence type="predicted"/>
<dbReference type="InterPro" id="IPR003593">
    <property type="entry name" value="AAA+_ATPase"/>
</dbReference>
<feature type="domain" description="ABC transporter" evidence="4">
    <location>
        <begin position="5"/>
        <end position="243"/>
    </location>
</feature>
<keyword evidence="2" id="KW-0547">Nucleotide-binding</keyword>
<dbReference type="InterPro" id="IPR017871">
    <property type="entry name" value="ABC_transporter-like_CS"/>
</dbReference>
<dbReference type="SMART" id="SM00382">
    <property type="entry name" value="AAA"/>
    <property type="match status" value="1"/>
</dbReference>
<accession>A0A3N1MF64</accession>
<evidence type="ECO:0000313" key="5">
    <source>
        <dbReference type="EMBL" id="ROQ01357.1"/>
    </source>
</evidence>
<dbReference type="OrthoDB" id="9802264at2"/>
<dbReference type="PANTHER" id="PTHR42781">
    <property type="entry name" value="SPERMIDINE/PUTRESCINE IMPORT ATP-BINDING PROTEIN POTA"/>
    <property type="match status" value="1"/>
</dbReference>
<dbReference type="PROSITE" id="PS00211">
    <property type="entry name" value="ABC_TRANSPORTER_1"/>
    <property type="match status" value="1"/>
</dbReference>